<evidence type="ECO:0000313" key="2">
    <source>
        <dbReference type="Proteomes" id="UP000468638"/>
    </source>
</evidence>
<dbReference type="RefSeq" id="WP_160910338.1">
    <property type="nucleotide sequence ID" value="NZ_WMEQ01000026.1"/>
</dbReference>
<reference evidence="1 2" key="1">
    <citation type="submission" date="2019-11" db="EMBL/GenBank/DDBJ databases">
        <title>Genome sequences of 17 halophilic strains isolated from different environments.</title>
        <authorList>
            <person name="Furrow R.E."/>
        </authorList>
    </citation>
    <scope>NUCLEOTIDE SEQUENCE [LARGE SCALE GENOMIC DNA]</scope>
    <source>
        <strain evidence="1 2">22514_16_FS</strain>
    </source>
</reference>
<dbReference type="AlphaFoldDB" id="A0A6I5A796"/>
<dbReference type="EMBL" id="WMEQ01000026">
    <property type="protein sequence ID" value="MYL36039.1"/>
    <property type="molecule type" value="Genomic_DNA"/>
</dbReference>
<sequence length="238" mass="28740">MSRKRESKPRFTLYPGVEIWRNVKELCRRRGINIGSLLLNIIEDVLNNNSEEEIMKRYGYNREVTRDVKGRIASVDTEEYREYLRKERERKEKENKIREVVGEKLLVWRTEKGQHVVKEVLIEDVTRDGKMYTIRFRDGKTDRWEVDTALERVVDSLGLPRNKTGMKRFLQRYKTSIEKFPYIKDADRRDIKGDFNPYSEKVNRDFEVIRDNFKKCGLTEKEFKRYVSIMRTVQKRGW</sequence>
<name>A0A6I5A796_9BACI</name>
<accession>A0A6I5A796</accession>
<organism evidence="1 2">
    <name type="scientific">Pontibacillus yanchengensis</name>
    <dbReference type="NCBI Taxonomy" id="462910"/>
    <lineage>
        <taxon>Bacteria</taxon>
        <taxon>Bacillati</taxon>
        <taxon>Bacillota</taxon>
        <taxon>Bacilli</taxon>
        <taxon>Bacillales</taxon>
        <taxon>Bacillaceae</taxon>
        <taxon>Pontibacillus</taxon>
    </lineage>
</organism>
<proteinExistence type="predicted"/>
<protein>
    <submittedName>
        <fullName evidence="1">Uncharacterized protein</fullName>
    </submittedName>
</protein>
<dbReference type="Proteomes" id="UP000468638">
    <property type="component" value="Unassembled WGS sequence"/>
</dbReference>
<evidence type="ECO:0000313" key="1">
    <source>
        <dbReference type="EMBL" id="MYL36039.1"/>
    </source>
</evidence>
<gene>
    <name evidence="1" type="ORF">GLW05_20930</name>
</gene>
<comment type="caution">
    <text evidence="1">The sequence shown here is derived from an EMBL/GenBank/DDBJ whole genome shotgun (WGS) entry which is preliminary data.</text>
</comment>